<organism evidence="2 3">
    <name type="scientific">Nocardioides acrostichi</name>
    <dbReference type="NCBI Taxonomy" id="2784339"/>
    <lineage>
        <taxon>Bacteria</taxon>
        <taxon>Bacillati</taxon>
        <taxon>Actinomycetota</taxon>
        <taxon>Actinomycetes</taxon>
        <taxon>Propionibacteriales</taxon>
        <taxon>Nocardioidaceae</taxon>
        <taxon>Nocardioides</taxon>
    </lineage>
</organism>
<evidence type="ECO:0000256" key="1">
    <source>
        <dbReference type="SAM" id="MobiDB-lite"/>
    </source>
</evidence>
<proteinExistence type="predicted"/>
<keyword evidence="3" id="KW-1185">Reference proteome</keyword>
<name>A0A930V2V7_9ACTN</name>
<protein>
    <recommendedName>
        <fullName evidence="4">HNH nuclease domain-containing protein</fullName>
    </recommendedName>
</protein>
<sequence length="649" mass="67514">MTTAPAPQPSELLSAAVSAQREAQAAETRLWEAAAEWCAAHAEGHVPDCVAGGPLGVVTDELLAAYEVEGGDRLIGAGGPGTPLVAQFAIIELATALGHSDASGRAFVGAVMETRFRLPLLWEAMTSGRVAPWRVRRIAEETMRLGPEAAGFVDRMITPIAHKTGLRALDGLVADAIARYEPETHEAEIADAHAAKHVTIELDQSGRSTIQGAICAFDGLVRLDGLLDRADAEDLDHALRHLAAEQSALGSPLDLGERRAAALGQLARNQTMLDLAGQVTGGVVSTRSAVDGLTAQPPGSVVVSTRSAVDGLTAQPPAPPVVSTRSAVDGLTAQPPASPVVSTRSAVDGLTAQPPASPVVSTRSAVDGLTAQPPGSAVVSTRSAVDGLTAQPPGSAVVSTRSAVDGLTAQPPGLPVMDGLTAQPPGLLVVEPPDAEGEGVSKPPQPTTLPTTVPASVPARQLVLHVRLSSEAITSTPGIDPATGALGIHLARVSTATGAHRATVTAAQVATWAGNPDTKVIVKPVVDLAETVSVDAYEIPDRIAYRVTEQRQTCAFPLCPRSAMRADLDHIDEYVSPSEGGPPGQTGTDTLAPLCRTHHRAKTHPSPSHQAGRSERRWRYRRIRPGLYLWTSPHGRHFLVDPDGTEHLT</sequence>
<dbReference type="Proteomes" id="UP000656804">
    <property type="component" value="Unassembled WGS sequence"/>
</dbReference>
<dbReference type="InterPro" id="IPR003615">
    <property type="entry name" value="HNH_nuc"/>
</dbReference>
<feature type="region of interest" description="Disordered" evidence="1">
    <location>
        <begin position="434"/>
        <end position="453"/>
    </location>
</feature>
<evidence type="ECO:0000313" key="3">
    <source>
        <dbReference type="Proteomes" id="UP000656804"/>
    </source>
</evidence>
<evidence type="ECO:0000313" key="2">
    <source>
        <dbReference type="EMBL" id="MBF4162797.1"/>
    </source>
</evidence>
<dbReference type="CDD" id="cd00085">
    <property type="entry name" value="HNHc"/>
    <property type="match status" value="1"/>
</dbReference>
<accession>A0A930V2V7</accession>
<comment type="caution">
    <text evidence="2">The sequence shown here is derived from an EMBL/GenBank/DDBJ whole genome shotgun (WGS) entry which is preliminary data.</text>
</comment>
<dbReference type="EMBL" id="JADIVZ010000007">
    <property type="protein sequence ID" value="MBF4162797.1"/>
    <property type="molecule type" value="Genomic_DNA"/>
</dbReference>
<evidence type="ECO:0008006" key="4">
    <source>
        <dbReference type="Google" id="ProtNLM"/>
    </source>
</evidence>
<dbReference type="AlphaFoldDB" id="A0A930V2V7"/>
<reference evidence="2" key="1">
    <citation type="submission" date="2020-11" db="EMBL/GenBank/DDBJ databases">
        <title>Nocardioides sp. CBS4Y-1, whole genome shotgun sequence.</title>
        <authorList>
            <person name="Tuo L."/>
        </authorList>
    </citation>
    <scope>NUCLEOTIDE SEQUENCE</scope>
    <source>
        <strain evidence="2">CBS4Y-1</strain>
    </source>
</reference>
<dbReference type="RefSeq" id="WP_194504059.1">
    <property type="nucleotide sequence ID" value="NZ_JADIVZ010000007.1"/>
</dbReference>
<gene>
    <name evidence="2" type="ORF">ISG29_13955</name>
</gene>